<dbReference type="Proteomes" id="UP000295302">
    <property type="component" value="Unassembled WGS sequence"/>
</dbReference>
<comment type="caution">
    <text evidence="2">The sequence shown here is derived from an EMBL/GenBank/DDBJ whole genome shotgun (WGS) entry which is preliminary data.</text>
</comment>
<accession>A0A4R4Z5K3</accession>
<evidence type="ECO:0000259" key="1">
    <source>
        <dbReference type="Pfam" id="PF06722"/>
    </source>
</evidence>
<dbReference type="AlphaFoldDB" id="A0A4R4Z5K3"/>
<dbReference type="FunFam" id="3.40.50.2000:FF:000009">
    <property type="entry name" value="Sterol 3-beta-glucosyltransferase UGT80A2"/>
    <property type="match status" value="1"/>
</dbReference>
<dbReference type="Gene3D" id="3.40.50.2000">
    <property type="entry name" value="Glycogen Phosphorylase B"/>
    <property type="match status" value="2"/>
</dbReference>
<dbReference type="Pfam" id="PF06722">
    <property type="entry name" value="EryCIII-like_C"/>
    <property type="match status" value="1"/>
</dbReference>
<sequence length="424" mass="44867">MRERAMGRVALITNGSYGDVAPYAGLGQQLRTAGHAVRLAALSTYESPAVDAEIDFTPLPSEDHSTLLESERAQRANKGGAVGAAALLGLGVEAMRAQLPVMVEAAADADVVACSMSTLLLAGPIAEARGVPLLVLPLQPATPTREHGPLPLGGRDLGPWMNRVSAEVFGRFATRMFAPLVADLRDSLGLPPAGSPRRRAGYAIEELPVLYGFSPAVVPRPTDWPKAVDIAGYWWPPTPGRSWDPPAELVEFLADGPPPVFLGFGSMRHVPVPVIAKVVTEMIVRTGHRVIVQRGWARIDVDSPNALVIDHVPHSWLFPQVAAVVHHAGAGTTAAGLRAGVPAVPVPVAHDQPFWARRLVTLGAAPTIIPLRRLSGPRLADAIVRAVGTPAHRRRATAIADRLRNEDGAAHVEAAVRQLTAATA</sequence>
<reference evidence="2 3" key="1">
    <citation type="submission" date="2019-03" db="EMBL/GenBank/DDBJ databases">
        <title>Draft genome sequences of novel Actinobacteria.</title>
        <authorList>
            <person name="Sahin N."/>
            <person name="Ay H."/>
            <person name="Saygin H."/>
        </authorList>
    </citation>
    <scope>NUCLEOTIDE SEQUENCE [LARGE SCALE GENOMIC DNA]</scope>
    <source>
        <strain evidence="2 3">CH32</strain>
    </source>
</reference>
<proteinExistence type="predicted"/>
<dbReference type="GO" id="GO:0008194">
    <property type="term" value="F:UDP-glycosyltransferase activity"/>
    <property type="evidence" value="ECO:0007669"/>
    <property type="project" value="InterPro"/>
</dbReference>
<dbReference type="CDD" id="cd03784">
    <property type="entry name" value="GT1_Gtf-like"/>
    <property type="match status" value="1"/>
</dbReference>
<evidence type="ECO:0000313" key="3">
    <source>
        <dbReference type="Proteomes" id="UP000295302"/>
    </source>
</evidence>
<evidence type="ECO:0000313" key="2">
    <source>
        <dbReference type="EMBL" id="TDD52344.1"/>
    </source>
</evidence>
<dbReference type="OrthoDB" id="3253247at2"/>
<gene>
    <name evidence="2" type="ORF">E1286_09035</name>
</gene>
<keyword evidence="3" id="KW-1185">Reference proteome</keyword>
<dbReference type="GO" id="GO:0017000">
    <property type="term" value="P:antibiotic biosynthetic process"/>
    <property type="evidence" value="ECO:0007669"/>
    <property type="project" value="UniProtKB-ARBA"/>
</dbReference>
<organism evidence="2 3">
    <name type="scientific">Nonomuraea terrae</name>
    <dbReference type="NCBI Taxonomy" id="2530383"/>
    <lineage>
        <taxon>Bacteria</taxon>
        <taxon>Bacillati</taxon>
        <taxon>Actinomycetota</taxon>
        <taxon>Actinomycetes</taxon>
        <taxon>Streptosporangiales</taxon>
        <taxon>Streptosporangiaceae</taxon>
        <taxon>Nonomuraea</taxon>
    </lineage>
</organism>
<dbReference type="PANTHER" id="PTHR48050:SF13">
    <property type="entry name" value="STEROL 3-BETA-GLUCOSYLTRANSFERASE UGT80A2"/>
    <property type="match status" value="1"/>
</dbReference>
<dbReference type="PANTHER" id="PTHR48050">
    <property type="entry name" value="STEROL 3-BETA-GLUCOSYLTRANSFERASE"/>
    <property type="match status" value="1"/>
</dbReference>
<dbReference type="SUPFAM" id="SSF53756">
    <property type="entry name" value="UDP-Glycosyltransferase/glycogen phosphorylase"/>
    <property type="match status" value="1"/>
</dbReference>
<keyword evidence="2" id="KW-0808">Transferase</keyword>
<dbReference type="EMBL" id="SMKQ01000017">
    <property type="protein sequence ID" value="TDD52344.1"/>
    <property type="molecule type" value="Genomic_DNA"/>
</dbReference>
<dbReference type="InterPro" id="IPR002213">
    <property type="entry name" value="UDP_glucos_trans"/>
</dbReference>
<dbReference type="InterPro" id="IPR010610">
    <property type="entry name" value="EryCIII-like_C"/>
</dbReference>
<dbReference type="GO" id="GO:0016758">
    <property type="term" value="F:hexosyltransferase activity"/>
    <property type="evidence" value="ECO:0007669"/>
    <property type="project" value="UniProtKB-ARBA"/>
</dbReference>
<name>A0A4R4Z5K3_9ACTN</name>
<feature type="domain" description="Erythromycin biosynthesis protein CIII-like C-terminal" evidence="1">
    <location>
        <begin position="304"/>
        <end position="403"/>
    </location>
</feature>
<protein>
    <submittedName>
        <fullName evidence="2">Glycosyltransferase</fullName>
    </submittedName>
</protein>
<dbReference type="InterPro" id="IPR050426">
    <property type="entry name" value="Glycosyltransferase_28"/>
</dbReference>